<keyword evidence="4" id="KW-1185">Reference proteome</keyword>
<name>A0A3E4MXW8_9BACT</name>
<gene>
    <name evidence="2" type="ORF">DXC17_11985</name>
    <name evidence="1" type="ORF">DXD04_10670</name>
</gene>
<dbReference type="EMBL" id="QSQT01000019">
    <property type="protein sequence ID" value="RGK54577.1"/>
    <property type="molecule type" value="Genomic_DNA"/>
</dbReference>
<comment type="caution">
    <text evidence="1">The sequence shown here is derived from an EMBL/GenBank/DDBJ whole genome shotgun (WGS) entry which is preliminary data.</text>
</comment>
<dbReference type="RefSeq" id="WP_117673202.1">
    <property type="nucleotide sequence ID" value="NZ_CABOGR010000019.1"/>
</dbReference>
<evidence type="ECO:0000313" key="1">
    <source>
        <dbReference type="EMBL" id="RGK54577.1"/>
    </source>
</evidence>
<dbReference type="Proteomes" id="UP000260780">
    <property type="component" value="Unassembled WGS sequence"/>
</dbReference>
<evidence type="ECO:0000313" key="2">
    <source>
        <dbReference type="EMBL" id="RGM37505.1"/>
    </source>
</evidence>
<dbReference type="Proteomes" id="UP000260862">
    <property type="component" value="Unassembled WGS sequence"/>
</dbReference>
<proteinExistence type="predicted"/>
<sequence length="68" mass="7948">MTPPPIEQSTWEARRAYVIDAWKCLHDCESCGKCRILKGKDAETLYADYIEGKRSYMDVTLELRNKSY</sequence>
<dbReference type="AlphaFoldDB" id="A0A3E4MXW8"/>
<organism evidence="1 4">
    <name type="scientific">Phocaeicola plebeius</name>
    <dbReference type="NCBI Taxonomy" id="310297"/>
    <lineage>
        <taxon>Bacteria</taxon>
        <taxon>Pseudomonadati</taxon>
        <taxon>Bacteroidota</taxon>
        <taxon>Bacteroidia</taxon>
        <taxon>Bacteroidales</taxon>
        <taxon>Bacteroidaceae</taxon>
        <taxon>Phocaeicola</taxon>
    </lineage>
</organism>
<evidence type="ECO:0000313" key="4">
    <source>
        <dbReference type="Proteomes" id="UP000260862"/>
    </source>
</evidence>
<accession>A0A3E4MXW8</accession>
<reference evidence="3 4" key="1">
    <citation type="submission" date="2018-08" db="EMBL/GenBank/DDBJ databases">
        <title>A genome reference for cultivated species of the human gut microbiota.</title>
        <authorList>
            <person name="Zou Y."/>
            <person name="Xue W."/>
            <person name="Luo G."/>
        </authorList>
    </citation>
    <scope>NUCLEOTIDE SEQUENCE [LARGE SCALE GENOMIC DNA]</scope>
    <source>
        <strain evidence="2 3">OM08-14</strain>
        <strain evidence="1 4">TF10-3AC</strain>
    </source>
</reference>
<protein>
    <submittedName>
        <fullName evidence="1">Uncharacterized protein</fullName>
    </submittedName>
</protein>
<evidence type="ECO:0000313" key="3">
    <source>
        <dbReference type="Proteomes" id="UP000260780"/>
    </source>
</evidence>
<dbReference type="EMBL" id="QSTF01000035">
    <property type="protein sequence ID" value="RGM37505.1"/>
    <property type="molecule type" value="Genomic_DNA"/>
</dbReference>